<feature type="transmembrane region" description="Helical" evidence="2">
    <location>
        <begin position="70"/>
        <end position="88"/>
    </location>
</feature>
<evidence type="ECO:0000313" key="4">
    <source>
        <dbReference type="EMBL" id="OAF66156.1"/>
    </source>
</evidence>
<keyword evidence="3" id="KW-0732">Signal</keyword>
<name>A0A177AVY6_9BILA</name>
<dbReference type="InterPro" id="IPR051171">
    <property type="entry name" value="CaCA"/>
</dbReference>
<evidence type="ECO:0000256" key="1">
    <source>
        <dbReference type="ARBA" id="ARBA00023065"/>
    </source>
</evidence>
<dbReference type="GO" id="GO:0098703">
    <property type="term" value="P:calcium ion import across plasma membrane"/>
    <property type="evidence" value="ECO:0007669"/>
    <property type="project" value="TreeGrafter"/>
</dbReference>
<dbReference type="GO" id="GO:0005432">
    <property type="term" value="F:calcium:sodium antiporter activity"/>
    <property type="evidence" value="ECO:0007669"/>
    <property type="project" value="TreeGrafter"/>
</dbReference>
<comment type="caution">
    <text evidence="4">The sequence shown here is derived from an EMBL/GenBank/DDBJ whole genome shotgun (WGS) entry which is preliminary data.</text>
</comment>
<keyword evidence="2" id="KW-1133">Transmembrane helix</keyword>
<dbReference type="GO" id="GO:0042383">
    <property type="term" value="C:sarcolemma"/>
    <property type="evidence" value="ECO:0007669"/>
    <property type="project" value="TreeGrafter"/>
</dbReference>
<proteinExistence type="predicted"/>
<evidence type="ECO:0000256" key="2">
    <source>
        <dbReference type="SAM" id="Phobius"/>
    </source>
</evidence>
<sequence length="96" mass="10967">MKNLYFAFIIVLYFTKPHYTQTLNSTLNKNDTLISTATSCLLVQHCKNGVILPAWKPIVPISLLDQIGRAIVYFFILCFFFIGVSIIADRFMTSIE</sequence>
<gene>
    <name evidence="4" type="ORF">A3Q56_06123</name>
</gene>
<reference evidence="4 5" key="1">
    <citation type="submission" date="2016-04" db="EMBL/GenBank/DDBJ databases">
        <title>The genome of Intoshia linei affirms orthonectids as highly simplified spiralians.</title>
        <authorList>
            <person name="Mikhailov K.V."/>
            <person name="Slusarev G.S."/>
            <person name="Nikitin M.A."/>
            <person name="Logacheva M.D."/>
            <person name="Penin A."/>
            <person name="Aleoshin V."/>
            <person name="Panchin Y.V."/>
        </authorList>
    </citation>
    <scope>NUCLEOTIDE SEQUENCE [LARGE SCALE GENOMIC DNA]</scope>
    <source>
        <strain evidence="4">Intl2013</strain>
        <tissue evidence="4">Whole animal</tissue>
    </source>
</reference>
<evidence type="ECO:0008006" key="6">
    <source>
        <dbReference type="Google" id="ProtNLM"/>
    </source>
</evidence>
<evidence type="ECO:0000313" key="5">
    <source>
        <dbReference type="Proteomes" id="UP000078046"/>
    </source>
</evidence>
<keyword evidence="1" id="KW-0406">Ion transport</keyword>
<keyword evidence="2" id="KW-0472">Membrane</keyword>
<keyword evidence="2" id="KW-0812">Transmembrane</keyword>
<evidence type="ECO:0000256" key="3">
    <source>
        <dbReference type="SAM" id="SignalP"/>
    </source>
</evidence>
<keyword evidence="1" id="KW-0813">Transport</keyword>
<dbReference type="GO" id="GO:0098794">
    <property type="term" value="C:postsynapse"/>
    <property type="evidence" value="ECO:0007669"/>
    <property type="project" value="TreeGrafter"/>
</dbReference>
<feature type="signal peptide" evidence="3">
    <location>
        <begin position="1"/>
        <end position="22"/>
    </location>
</feature>
<feature type="non-terminal residue" evidence="4">
    <location>
        <position position="96"/>
    </location>
</feature>
<dbReference type="PANTHER" id="PTHR11878:SF65">
    <property type="entry name" value="NA_CA-EXCHANGE PROTEIN, ISOFORM G"/>
    <property type="match status" value="1"/>
</dbReference>
<keyword evidence="5" id="KW-1185">Reference proteome</keyword>
<organism evidence="4 5">
    <name type="scientific">Intoshia linei</name>
    <dbReference type="NCBI Taxonomy" id="1819745"/>
    <lineage>
        <taxon>Eukaryota</taxon>
        <taxon>Metazoa</taxon>
        <taxon>Spiralia</taxon>
        <taxon>Lophotrochozoa</taxon>
        <taxon>Mesozoa</taxon>
        <taxon>Orthonectida</taxon>
        <taxon>Rhopaluridae</taxon>
        <taxon>Intoshia</taxon>
    </lineage>
</organism>
<dbReference type="GO" id="GO:0030424">
    <property type="term" value="C:axon"/>
    <property type="evidence" value="ECO:0007669"/>
    <property type="project" value="TreeGrafter"/>
</dbReference>
<accession>A0A177AVY6</accession>
<dbReference type="Proteomes" id="UP000078046">
    <property type="component" value="Unassembled WGS sequence"/>
</dbReference>
<dbReference type="EMBL" id="LWCA01001018">
    <property type="protein sequence ID" value="OAF66156.1"/>
    <property type="molecule type" value="Genomic_DNA"/>
</dbReference>
<dbReference type="PANTHER" id="PTHR11878">
    <property type="entry name" value="SODIUM/CALCIUM EXCHANGER"/>
    <property type="match status" value="1"/>
</dbReference>
<protein>
    <recommendedName>
        <fullName evidence="6">Ion transport domain-containing protein</fullName>
    </recommendedName>
</protein>
<feature type="chain" id="PRO_5008056704" description="Ion transport domain-containing protein" evidence="3">
    <location>
        <begin position="23"/>
        <end position="96"/>
    </location>
</feature>
<dbReference type="OrthoDB" id="418484at2759"/>
<dbReference type="AlphaFoldDB" id="A0A177AVY6"/>